<feature type="compositionally biased region" description="Low complexity" evidence="1">
    <location>
        <begin position="349"/>
        <end position="360"/>
    </location>
</feature>
<feature type="compositionally biased region" description="Polar residues" evidence="1">
    <location>
        <begin position="150"/>
        <end position="167"/>
    </location>
</feature>
<dbReference type="Proteomes" id="UP001172101">
    <property type="component" value="Unassembled WGS sequence"/>
</dbReference>
<evidence type="ECO:0000313" key="2">
    <source>
        <dbReference type="EMBL" id="KAK0734076.1"/>
    </source>
</evidence>
<accession>A0AA40EE33</accession>
<feature type="region of interest" description="Disordered" evidence="1">
    <location>
        <begin position="265"/>
        <end position="460"/>
    </location>
</feature>
<comment type="caution">
    <text evidence="2">The sequence shown here is derived from an EMBL/GenBank/DDBJ whole genome shotgun (WGS) entry which is preliminary data.</text>
</comment>
<dbReference type="EMBL" id="JAUIRO010000001">
    <property type="protein sequence ID" value="KAK0734076.1"/>
    <property type="molecule type" value="Genomic_DNA"/>
</dbReference>
<dbReference type="Gene3D" id="6.10.250.3180">
    <property type="match status" value="1"/>
</dbReference>
<dbReference type="GO" id="GO:0070449">
    <property type="term" value="C:elongin complex"/>
    <property type="evidence" value="ECO:0007669"/>
    <property type="project" value="InterPro"/>
</dbReference>
<dbReference type="RefSeq" id="XP_060302953.1">
    <property type="nucleotide sequence ID" value="XM_060440923.1"/>
</dbReference>
<feature type="region of interest" description="Disordered" evidence="1">
    <location>
        <begin position="138"/>
        <end position="167"/>
    </location>
</feature>
<dbReference type="AlphaFoldDB" id="A0AA40EE33"/>
<sequence length="460" mass="50405">MAPRSLYAMGLRVALDNINLITGLGSMPPKAVSAILRAVKTASQLHAIELNSDDIYEETAEHWKRIIKQDFPFLSAEHKWIPSNPKSWHKIYEKYQTLQAQIDTAATEKLKNTYAAQQKAKEAGKTHLIKNAAEARHLPPVPQDGKRRSTATTPHWSTQARPKQSFVQKARREAHNQAMRLKLSTPTGKLPVMPGQIKRAPESMITSKRIENQFDPTANIVRAPRTITRASASDADRKREARLLRIKNAGKAKTAAASTSGAQVLTFDDDDDNTVDHTPTTSKGRFMDDFELDGVAIKPEYESDSPPTPEMRPLKRAPDSYRALSPPAKKHKIEEPSSPYSQNTKGYGASSPPSTASPTSHRAPLKRRRGLLSSAPGSNSATPVVRTPILVPVAARGASPPPPDPVAAGPSTSPSVLNNIDPFETVLSSKPPARQPADSVIDGKKKRVDIFMKPKKRPRT</sequence>
<gene>
    <name evidence="2" type="ORF">B0T26DRAFT_686965</name>
</gene>
<proteinExistence type="predicted"/>
<dbReference type="PANTHER" id="PTHR47543:SF2">
    <property type="entry name" value="RNA POLYMERASE II TRANSCRIPTION FACTOR SIII SUBUNIT A"/>
    <property type="match status" value="1"/>
</dbReference>
<dbReference type="InterPro" id="IPR010684">
    <property type="entry name" value="RNA_pol_II_trans_fac_SIII_A"/>
</dbReference>
<dbReference type="GO" id="GO:0006368">
    <property type="term" value="P:transcription elongation by RNA polymerase II"/>
    <property type="evidence" value="ECO:0007669"/>
    <property type="project" value="InterPro"/>
</dbReference>
<dbReference type="GeneID" id="85324193"/>
<reference evidence="2" key="1">
    <citation type="submission" date="2023-06" db="EMBL/GenBank/DDBJ databases">
        <title>Genome-scale phylogeny and comparative genomics of the fungal order Sordariales.</title>
        <authorList>
            <consortium name="Lawrence Berkeley National Laboratory"/>
            <person name="Hensen N."/>
            <person name="Bonometti L."/>
            <person name="Westerberg I."/>
            <person name="Brannstrom I.O."/>
            <person name="Guillou S."/>
            <person name="Cros-Aarteil S."/>
            <person name="Calhoun S."/>
            <person name="Haridas S."/>
            <person name="Kuo A."/>
            <person name="Mondo S."/>
            <person name="Pangilinan J."/>
            <person name="Riley R."/>
            <person name="LaButti K."/>
            <person name="Andreopoulos B."/>
            <person name="Lipzen A."/>
            <person name="Chen C."/>
            <person name="Yanf M."/>
            <person name="Daum C."/>
            <person name="Ng V."/>
            <person name="Clum A."/>
            <person name="Steindorff A."/>
            <person name="Ohm R."/>
            <person name="Martin F."/>
            <person name="Silar P."/>
            <person name="Natvig D."/>
            <person name="Lalanne C."/>
            <person name="Gautier V."/>
            <person name="Ament-velasquez S.L."/>
            <person name="Kruys A."/>
            <person name="Hutchinson M.I."/>
            <person name="Powell A.J."/>
            <person name="Barry K."/>
            <person name="Miller A.N."/>
            <person name="Grigoriev I.V."/>
            <person name="Debuchy R."/>
            <person name="Gladieux P."/>
            <person name="Thoren M.H."/>
            <person name="Johannesson H."/>
        </authorList>
    </citation>
    <scope>NUCLEOTIDE SEQUENCE</scope>
    <source>
        <strain evidence="2">SMH2392-1A</strain>
    </source>
</reference>
<protein>
    <submittedName>
        <fullName evidence="2">RNA polymerase II transcription factor SIII subunit A-domain-containing protein</fullName>
    </submittedName>
</protein>
<dbReference type="PANTHER" id="PTHR47543">
    <property type="entry name" value="OS08G0169600 PROTEIN"/>
    <property type="match status" value="1"/>
</dbReference>
<keyword evidence="3" id="KW-1185">Reference proteome</keyword>
<name>A0AA40EE33_9PEZI</name>
<evidence type="ECO:0000256" key="1">
    <source>
        <dbReference type="SAM" id="MobiDB-lite"/>
    </source>
</evidence>
<organism evidence="2 3">
    <name type="scientific">Lasiosphaeria miniovina</name>
    <dbReference type="NCBI Taxonomy" id="1954250"/>
    <lineage>
        <taxon>Eukaryota</taxon>
        <taxon>Fungi</taxon>
        <taxon>Dikarya</taxon>
        <taxon>Ascomycota</taxon>
        <taxon>Pezizomycotina</taxon>
        <taxon>Sordariomycetes</taxon>
        <taxon>Sordariomycetidae</taxon>
        <taxon>Sordariales</taxon>
        <taxon>Lasiosphaeriaceae</taxon>
        <taxon>Lasiosphaeria</taxon>
    </lineage>
</organism>
<dbReference type="Pfam" id="PF06881">
    <property type="entry name" value="Elongin_A"/>
    <property type="match status" value="1"/>
</dbReference>
<evidence type="ECO:0000313" key="3">
    <source>
        <dbReference type="Proteomes" id="UP001172101"/>
    </source>
</evidence>